<dbReference type="GO" id="GO:0030261">
    <property type="term" value="P:chromosome condensation"/>
    <property type="evidence" value="ECO:0007669"/>
    <property type="project" value="TreeGrafter"/>
</dbReference>
<comment type="similarity">
    <text evidence="7">Belongs to the histone H1/H5 family.</text>
</comment>
<dbReference type="GeneID" id="93651997"/>
<evidence type="ECO:0000256" key="5">
    <source>
        <dbReference type="ARBA" id="ARBA00023125"/>
    </source>
</evidence>
<dbReference type="OrthoDB" id="1110759at2759"/>
<dbReference type="Proteomes" id="UP000669133">
    <property type="component" value="Unassembled WGS sequence"/>
</dbReference>
<evidence type="ECO:0000256" key="7">
    <source>
        <dbReference type="RuleBase" id="RU003894"/>
    </source>
</evidence>
<protein>
    <recommendedName>
        <fullName evidence="3">Histone H1</fullName>
    </recommendedName>
</protein>
<feature type="compositionally biased region" description="Low complexity" evidence="8">
    <location>
        <begin position="118"/>
        <end position="134"/>
    </location>
</feature>
<dbReference type="GO" id="GO:0003690">
    <property type="term" value="F:double-stranded DNA binding"/>
    <property type="evidence" value="ECO:0007669"/>
    <property type="project" value="TreeGrafter"/>
</dbReference>
<dbReference type="AlphaFoldDB" id="A0A8H8DC73"/>
<keyword evidence="4 7" id="KW-0158">Chromosome</keyword>
<dbReference type="GO" id="GO:0006334">
    <property type="term" value="P:nucleosome assembly"/>
    <property type="evidence" value="ECO:0007669"/>
    <property type="project" value="InterPro"/>
</dbReference>
<dbReference type="RefSeq" id="XP_067548716.1">
    <property type="nucleotide sequence ID" value="XM_067692325.1"/>
</dbReference>
<dbReference type="GO" id="GO:0000786">
    <property type="term" value="C:nucleosome"/>
    <property type="evidence" value="ECO:0007669"/>
    <property type="project" value="InterPro"/>
</dbReference>
<dbReference type="SMART" id="SM00526">
    <property type="entry name" value="H15"/>
    <property type="match status" value="1"/>
</dbReference>
<feature type="region of interest" description="Disordered" evidence="8">
    <location>
        <begin position="88"/>
        <end position="167"/>
    </location>
</feature>
<keyword evidence="5 7" id="KW-0238">DNA-binding</keyword>
<dbReference type="GO" id="GO:0030527">
    <property type="term" value="F:structural constituent of chromatin"/>
    <property type="evidence" value="ECO:0007669"/>
    <property type="project" value="InterPro"/>
</dbReference>
<feature type="domain" description="H15" evidence="9">
    <location>
        <begin position="12"/>
        <end position="84"/>
    </location>
</feature>
<evidence type="ECO:0000256" key="1">
    <source>
        <dbReference type="ARBA" id="ARBA00004123"/>
    </source>
</evidence>
<dbReference type="FunFam" id="1.10.10.10:FF:000383">
    <property type="entry name" value="Histone H1"/>
    <property type="match status" value="1"/>
</dbReference>
<dbReference type="InterPro" id="IPR005819">
    <property type="entry name" value="H1/H5"/>
</dbReference>
<dbReference type="PROSITE" id="PS51504">
    <property type="entry name" value="H15"/>
    <property type="match status" value="1"/>
</dbReference>
<keyword evidence="6 7" id="KW-0539">Nucleus</keyword>
<feature type="compositionally biased region" description="Basic residues" evidence="8">
    <location>
        <begin position="135"/>
        <end position="144"/>
    </location>
</feature>
<dbReference type="PRINTS" id="PR00624">
    <property type="entry name" value="HISTONEH5"/>
</dbReference>
<dbReference type="GO" id="GO:0045910">
    <property type="term" value="P:negative regulation of DNA recombination"/>
    <property type="evidence" value="ECO:0007669"/>
    <property type="project" value="TreeGrafter"/>
</dbReference>
<dbReference type="InterPro" id="IPR005818">
    <property type="entry name" value="Histone_H1/H5_H15"/>
</dbReference>
<evidence type="ECO:0000256" key="3">
    <source>
        <dbReference type="ARBA" id="ARBA00020833"/>
    </source>
</evidence>
<comment type="caution">
    <text evidence="10">The sequence shown here is derived from an EMBL/GenBank/DDBJ whole genome shotgun (WGS) entry which is preliminary data.</text>
</comment>
<dbReference type="SUPFAM" id="SSF46785">
    <property type="entry name" value="Winged helix' DNA-binding domain"/>
    <property type="match status" value="1"/>
</dbReference>
<dbReference type="GO" id="GO:0005634">
    <property type="term" value="C:nucleus"/>
    <property type="evidence" value="ECO:0007669"/>
    <property type="project" value="UniProtKB-SubCell"/>
</dbReference>
<keyword evidence="11" id="KW-1185">Reference proteome</keyword>
<dbReference type="InterPro" id="IPR036388">
    <property type="entry name" value="WH-like_DNA-bd_sf"/>
</dbReference>
<proteinExistence type="inferred from homology"/>
<dbReference type="EMBL" id="JAEOAQ010000003">
    <property type="protein sequence ID" value="KAG5419600.1"/>
    <property type="molecule type" value="Genomic_DNA"/>
</dbReference>
<comment type="subcellular location">
    <subcellularLocation>
        <location evidence="2">Chromosome</location>
    </subcellularLocation>
    <subcellularLocation>
        <location evidence="1 7">Nucleus</location>
    </subcellularLocation>
</comment>
<dbReference type="Pfam" id="PF00538">
    <property type="entry name" value="Linker_histone"/>
    <property type="match status" value="1"/>
</dbReference>
<evidence type="ECO:0000256" key="6">
    <source>
        <dbReference type="ARBA" id="ARBA00023242"/>
    </source>
</evidence>
<dbReference type="GO" id="GO:0031492">
    <property type="term" value="F:nucleosomal DNA binding"/>
    <property type="evidence" value="ECO:0007669"/>
    <property type="project" value="TreeGrafter"/>
</dbReference>
<dbReference type="InterPro" id="IPR036390">
    <property type="entry name" value="WH_DNA-bd_sf"/>
</dbReference>
<evidence type="ECO:0000313" key="11">
    <source>
        <dbReference type="Proteomes" id="UP000669133"/>
    </source>
</evidence>
<reference evidence="10 11" key="1">
    <citation type="submission" date="2020-12" db="EMBL/GenBank/DDBJ databases">
        <title>Effect of drift, selection, and recombination on the evolution of hybrid genomes in Candida yeast pathogens.</title>
        <authorList>
            <person name="Mixao V."/>
            <person name="Ksiezopolska E."/>
            <person name="Saus E."/>
            <person name="Boekhout T."/>
            <person name="Gacser A."/>
            <person name="Gabaldon T."/>
        </authorList>
    </citation>
    <scope>NUCLEOTIDE SEQUENCE [LARGE SCALE GENOMIC DNA]</scope>
    <source>
        <strain evidence="10 11">BP57</strain>
    </source>
</reference>
<name>A0A8H8DC73_9ASCO</name>
<sequence>MATAATASSTSNSKSYKDMIKEAIINLKDRNGSSRQAVKKYVHSNNEIKAANFDSLFNSALKKGVDVGDFLQPKGPSGPVKLNKKAAAIKETKAKKPSAKKASATAGPKKVTKKTPAKAKATTTTKKAAAPAKAAPKKVTKPKAKPATAAAKKAKAAPKKATKVAKK</sequence>
<dbReference type="PANTHER" id="PTHR11467">
    <property type="entry name" value="HISTONE H1"/>
    <property type="match status" value="1"/>
</dbReference>
<evidence type="ECO:0000256" key="4">
    <source>
        <dbReference type="ARBA" id="ARBA00022454"/>
    </source>
</evidence>
<evidence type="ECO:0000256" key="2">
    <source>
        <dbReference type="ARBA" id="ARBA00004286"/>
    </source>
</evidence>
<feature type="compositionally biased region" description="Basic residues" evidence="8">
    <location>
        <begin position="152"/>
        <end position="167"/>
    </location>
</feature>
<feature type="compositionally biased region" description="Low complexity" evidence="8">
    <location>
        <begin position="100"/>
        <end position="109"/>
    </location>
</feature>
<organism evidence="10 11">
    <name type="scientific">Candida metapsilosis</name>
    <dbReference type="NCBI Taxonomy" id="273372"/>
    <lineage>
        <taxon>Eukaryota</taxon>
        <taxon>Fungi</taxon>
        <taxon>Dikarya</taxon>
        <taxon>Ascomycota</taxon>
        <taxon>Saccharomycotina</taxon>
        <taxon>Pichiomycetes</taxon>
        <taxon>Debaryomycetaceae</taxon>
        <taxon>Candida/Lodderomyces clade</taxon>
        <taxon>Candida</taxon>
    </lineage>
</organism>
<dbReference type="Gene3D" id="1.10.10.10">
    <property type="entry name" value="Winged helix-like DNA-binding domain superfamily/Winged helix DNA-binding domain"/>
    <property type="match status" value="1"/>
</dbReference>
<evidence type="ECO:0000256" key="8">
    <source>
        <dbReference type="SAM" id="MobiDB-lite"/>
    </source>
</evidence>
<accession>A0A8H8DC73</accession>
<gene>
    <name evidence="10" type="ORF">I9W82_003368</name>
</gene>
<evidence type="ECO:0000259" key="9">
    <source>
        <dbReference type="PROSITE" id="PS51504"/>
    </source>
</evidence>
<dbReference type="CDD" id="cd00073">
    <property type="entry name" value="H15"/>
    <property type="match status" value="1"/>
</dbReference>
<dbReference type="PANTHER" id="PTHR11467:SF36">
    <property type="entry name" value="HISTONE 24-RELATED"/>
    <property type="match status" value="1"/>
</dbReference>
<evidence type="ECO:0000313" key="10">
    <source>
        <dbReference type="EMBL" id="KAG5419600.1"/>
    </source>
</evidence>